<sequence length="81" mass="9507">MNINIRKMTDQELVGQKKILLEELEAVKQKKKDAEVKIHENYNFSDPSVSGEWAEKRDEAVVEARRLINQIRIVSNELSRR</sequence>
<protein>
    <submittedName>
        <fullName evidence="1">Uncharacterized protein</fullName>
    </submittedName>
</protein>
<dbReference type="RefSeq" id="WP_129824996.1">
    <property type="nucleotide sequence ID" value="NZ_RCYS01000015.1"/>
</dbReference>
<evidence type="ECO:0000313" key="2">
    <source>
        <dbReference type="Proteomes" id="UP000441330"/>
    </source>
</evidence>
<accession>A0A4Q5BJ77</accession>
<proteinExistence type="predicted"/>
<dbReference type="EMBL" id="WMZJ01000011">
    <property type="protein sequence ID" value="MTS55288.1"/>
    <property type="molecule type" value="Genomic_DNA"/>
</dbReference>
<dbReference type="AlphaFoldDB" id="A0A4Q5BJ77"/>
<reference evidence="1 2" key="1">
    <citation type="journal article" date="2019" name="Nat. Med.">
        <title>A library of human gut bacterial isolates paired with longitudinal multiomics data enables mechanistic microbiome research.</title>
        <authorList>
            <person name="Poyet M."/>
            <person name="Groussin M."/>
            <person name="Gibbons S.M."/>
            <person name="Avila-Pacheco J."/>
            <person name="Jiang X."/>
            <person name="Kearney S.M."/>
            <person name="Perrotta A.R."/>
            <person name="Berdy B."/>
            <person name="Zhao S."/>
            <person name="Lieberman T.D."/>
            <person name="Swanson P.K."/>
            <person name="Smith M."/>
            <person name="Roesemann S."/>
            <person name="Alexander J.E."/>
            <person name="Rich S.A."/>
            <person name="Livny J."/>
            <person name="Vlamakis H."/>
            <person name="Clish C."/>
            <person name="Bullock K."/>
            <person name="Deik A."/>
            <person name="Scott J."/>
            <person name="Pierce K.A."/>
            <person name="Xavier R.J."/>
            <person name="Alm E.J."/>
        </authorList>
    </citation>
    <scope>NUCLEOTIDE SEQUENCE [LARGE SCALE GENOMIC DNA]</scope>
    <source>
        <strain evidence="1 2">BIOML-A1</strain>
    </source>
</reference>
<dbReference type="Proteomes" id="UP000441330">
    <property type="component" value="Unassembled WGS sequence"/>
</dbReference>
<gene>
    <name evidence="1" type="ORF">GMC94_10700</name>
</gene>
<organism evidence="1 2">
    <name type="scientific">Streptococcus parasanguinis</name>
    <dbReference type="NCBI Taxonomy" id="1318"/>
    <lineage>
        <taxon>Bacteria</taxon>
        <taxon>Bacillati</taxon>
        <taxon>Bacillota</taxon>
        <taxon>Bacilli</taxon>
        <taxon>Lactobacillales</taxon>
        <taxon>Streptococcaceae</taxon>
        <taxon>Streptococcus</taxon>
    </lineage>
</organism>
<name>A0A4Q5BJ77_STRPA</name>
<comment type="caution">
    <text evidence="1">The sequence shown here is derived from an EMBL/GenBank/DDBJ whole genome shotgun (WGS) entry which is preliminary data.</text>
</comment>
<evidence type="ECO:0000313" key="1">
    <source>
        <dbReference type="EMBL" id="MTS55288.1"/>
    </source>
</evidence>